<reference evidence="1 2" key="1">
    <citation type="journal article" date="2018" name="Gigascience">
        <title>Genomes of trombidid mites reveal novel predicted allergens and laterally-transferred genes associated with secondary metabolism.</title>
        <authorList>
            <person name="Dong X."/>
            <person name="Chaisiri K."/>
            <person name="Xia D."/>
            <person name="Armstrong S.D."/>
            <person name="Fang Y."/>
            <person name="Donnelly M.J."/>
            <person name="Kadowaki T."/>
            <person name="McGarry J.W."/>
            <person name="Darby A.C."/>
            <person name="Makepeace B.L."/>
        </authorList>
    </citation>
    <scope>NUCLEOTIDE SEQUENCE [LARGE SCALE GENOMIC DNA]</scope>
    <source>
        <strain evidence="1">UoL-WK</strain>
    </source>
</reference>
<dbReference type="AlphaFoldDB" id="A0A443R8L1"/>
<sequence length="177" mass="20576">MNEIQENDDKYVQNAIFDALNQMLSTIESEAFSANAGAYRFKNEELVNISSEYSYSSPFSPSETKDDDLETTTRELSVYYLLPIETLSIEVSIEQLFHIRRIASIIDILIVVHSFKRIPVMNLESVLFLKTTSQWYMCLMFLEEIKQRDVVVDKPVYIAPIISHQLRIMYFINSDLP</sequence>
<accession>A0A443R8L1</accession>
<gene>
    <name evidence="1" type="ORF">B4U79_05845</name>
</gene>
<evidence type="ECO:0000313" key="2">
    <source>
        <dbReference type="Proteomes" id="UP000285301"/>
    </source>
</evidence>
<comment type="caution">
    <text evidence="1">The sequence shown here is derived from an EMBL/GenBank/DDBJ whole genome shotgun (WGS) entry which is preliminary data.</text>
</comment>
<keyword evidence="2" id="KW-1185">Reference proteome</keyword>
<dbReference type="EMBL" id="NCKU01001644">
    <property type="protein sequence ID" value="RWS11592.1"/>
    <property type="molecule type" value="Genomic_DNA"/>
</dbReference>
<protein>
    <submittedName>
        <fullName evidence="1">Uncharacterized protein</fullName>
    </submittedName>
</protein>
<name>A0A443R8L1_9ACAR</name>
<dbReference type="Proteomes" id="UP000285301">
    <property type="component" value="Unassembled WGS sequence"/>
</dbReference>
<organism evidence="1 2">
    <name type="scientific">Dinothrombium tinctorium</name>
    <dbReference type="NCBI Taxonomy" id="1965070"/>
    <lineage>
        <taxon>Eukaryota</taxon>
        <taxon>Metazoa</taxon>
        <taxon>Ecdysozoa</taxon>
        <taxon>Arthropoda</taxon>
        <taxon>Chelicerata</taxon>
        <taxon>Arachnida</taxon>
        <taxon>Acari</taxon>
        <taxon>Acariformes</taxon>
        <taxon>Trombidiformes</taxon>
        <taxon>Prostigmata</taxon>
        <taxon>Anystina</taxon>
        <taxon>Parasitengona</taxon>
        <taxon>Trombidioidea</taxon>
        <taxon>Trombidiidae</taxon>
        <taxon>Dinothrombium</taxon>
    </lineage>
</organism>
<proteinExistence type="predicted"/>
<evidence type="ECO:0000313" key="1">
    <source>
        <dbReference type="EMBL" id="RWS11592.1"/>
    </source>
</evidence>